<name>A0A9N8EBA0_9STRA</name>
<organism evidence="2 3">
    <name type="scientific">Seminavis robusta</name>
    <dbReference type="NCBI Taxonomy" id="568900"/>
    <lineage>
        <taxon>Eukaryota</taxon>
        <taxon>Sar</taxon>
        <taxon>Stramenopiles</taxon>
        <taxon>Ochrophyta</taxon>
        <taxon>Bacillariophyta</taxon>
        <taxon>Bacillariophyceae</taxon>
        <taxon>Bacillariophycidae</taxon>
        <taxon>Naviculales</taxon>
        <taxon>Naviculaceae</taxon>
        <taxon>Seminavis</taxon>
    </lineage>
</organism>
<keyword evidence="1" id="KW-0732">Signal</keyword>
<proteinExistence type="predicted"/>
<dbReference type="Proteomes" id="UP001153069">
    <property type="component" value="Unassembled WGS sequence"/>
</dbReference>
<comment type="caution">
    <text evidence="2">The sequence shown here is derived from an EMBL/GenBank/DDBJ whole genome shotgun (WGS) entry which is preliminary data.</text>
</comment>
<dbReference type="EMBL" id="CAICTM010000839">
    <property type="protein sequence ID" value="CAB9517215.1"/>
    <property type="molecule type" value="Genomic_DNA"/>
</dbReference>
<reference evidence="2" key="1">
    <citation type="submission" date="2020-06" db="EMBL/GenBank/DDBJ databases">
        <authorList>
            <consortium name="Plant Systems Biology data submission"/>
        </authorList>
    </citation>
    <scope>NUCLEOTIDE SEQUENCE</scope>
    <source>
        <strain evidence="2">D6</strain>
    </source>
</reference>
<evidence type="ECO:0000256" key="1">
    <source>
        <dbReference type="SAM" id="SignalP"/>
    </source>
</evidence>
<evidence type="ECO:0000313" key="2">
    <source>
        <dbReference type="EMBL" id="CAB9517215.1"/>
    </source>
</evidence>
<sequence length="291" mass="31463">MMRWPVSTLFALASFLTTALLILPANAINLARGADELVSEQDLSTFLAQEELPLPLQDERKLGSGQSIGEKCGKNSPCQDGLQCTPITVGNRCVPVECLSTEYNGTLGALDMVAYNDLVYQQAGITEQQFVEAFRDADNQRAFVDSDEFRAFSRAMRSNTGPLEAMQELHKRCNAGRQTSIDTTYFGINIEAGAFVDFNFQFLFAERDGAAVGTGSGAELACVFCWLDLDLGVGLSGGVAIGIGFNGIFQYEFTIGIGFGGGLGTSLCSGWAIFEQIDPTEPPEEQPPERF</sequence>
<dbReference type="AlphaFoldDB" id="A0A9N8EBA0"/>
<feature type="signal peptide" evidence="1">
    <location>
        <begin position="1"/>
        <end position="27"/>
    </location>
</feature>
<evidence type="ECO:0000313" key="3">
    <source>
        <dbReference type="Proteomes" id="UP001153069"/>
    </source>
</evidence>
<accession>A0A9N8EBA0</accession>
<keyword evidence="3" id="KW-1185">Reference proteome</keyword>
<protein>
    <submittedName>
        <fullName evidence="2">Uncharacterized protein</fullName>
    </submittedName>
</protein>
<gene>
    <name evidence="2" type="ORF">SEMRO_840_G209420.1</name>
</gene>
<feature type="chain" id="PRO_5040331098" evidence="1">
    <location>
        <begin position="28"/>
        <end position="291"/>
    </location>
</feature>